<proteinExistence type="predicted"/>
<sequence>MSVDSTHNWDRYDLNALDAVPDIVRNQLATNVRMSPIIVDAICATLSRRIPLIREIRDSVSLHLALVRV</sequence>
<organism evidence="1 2">
    <name type="scientific">Bifidobacterium callitrichos DSM 23973</name>
    <dbReference type="NCBI Taxonomy" id="1437609"/>
    <lineage>
        <taxon>Bacteria</taxon>
        <taxon>Bacillati</taxon>
        <taxon>Actinomycetota</taxon>
        <taxon>Actinomycetes</taxon>
        <taxon>Bifidobacteriales</taxon>
        <taxon>Bifidobacteriaceae</taxon>
        <taxon>Bifidobacterium</taxon>
    </lineage>
</organism>
<dbReference type="Proteomes" id="UP000029072">
    <property type="component" value="Unassembled WGS sequence"/>
</dbReference>
<dbReference type="eggNOG" id="COG3550">
    <property type="taxonomic scope" value="Bacteria"/>
</dbReference>
<evidence type="ECO:0000313" key="1">
    <source>
        <dbReference type="EMBL" id="KFI54695.1"/>
    </source>
</evidence>
<accession>A0A087A7E5</accession>
<dbReference type="AlphaFoldDB" id="A0A087A7E5"/>
<reference evidence="1 2" key="1">
    <citation type="submission" date="2014-03" db="EMBL/GenBank/DDBJ databases">
        <title>Genomics of Bifidobacteria.</title>
        <authorList>
            <person name="Ventura M."/>
            <person name="Milani C."/>
            <person name="Lugli G.A."/>
        </authorList>
    </citation>
    <scope>NUCLEOTIDE SEQUENCE [LARGE SCALE GENOMIC DNA]</scope>
    <source>
        <strain evidence="1 2">DSM 23973</strain>
    </source>
</reference>
<dbReference type="EMBL" id="JGYS01000007">
    <property type="protein sequence ID" value="KFI54695.1"/>
    <property type="molecule type" value="Genomic_DNA"/>
</dbReference>
<gene>
    <name evidence="1" type="ORF">BCAL_0956</name>
</gene>
<name>A0A087A7E5_9BIFI</name>
<comment type="caution">
    <text evidence="1">The sequence shown here is derived from an EMBL/GenBank/DDBJ whole genome shotgun (WGS) entry which is preliminary data.</text>
</comment>
<evidence type="ECO:0000313" key="2">
    <source>
        <dbReference type="Proteomes" id="UP000029072"/>
    </source>
</evidence>
<protein>
    <submittedName>
        <fullName evidence="1">Uncharacterized protein</fullName>
    </submittedName>
</protein>